<name>A0ABR1T940_9PEZI</name>
<feature type="compositionally biased region" description="Polar residues" evidence="1">
    <location>
        <begin position="30"/>
        <end position="45"/>
    </location>
</feature>
<dbReference type="EMBL" id="JAQQWL010000013">
    <property type="protein sequence ID" value="KAK8043110.1"/>
    <property type="molecule type" value="Genomic_DNA"/>
</dbReference>
<proteinExistence type="predicted"/>
<gene>
    <name evidence="2" type="ORF">PG994_013593</name>
</gene>
<evidence type="ECO:0000256" key="1">
    <source>
        <dbReference type="SAM" id="MobiDB-lite"/>
    </source>
</evidence>
<protein>
    <submittedName>
        <fullName evidence="2">Uncharacterized protein</fullName>
    </submittedName>
</protein>
<comment type="caution">
    <text evidence="2">The sequence shown here is derived from an EMBL/GenBank/DDBJ whole genome shotgun (WGS) entry which is preliminary data.</text>
</comment>
<evidence type="ECO:0000313" key="2">
    <source>
        <dbReference type="EMBL" id="KAK8043110.1"/>
    </source>
</evidence>
<sequence>MAENHAVRWAFSADLPSSPPSGNHPEASDPHNQPTTFRAPSTAPSESDETLAAVEDDVVREHALQDVEMTAEEEARQLADWHADGYRSNAPPSSPFTLQALEEMAQEFEDYRTGRNNCRPQWLDDPHDGVHAEGDDADEDLEMFNIGVDEEGEDRMEPRSIGLVLIWNMRYIDSEHKSCQQTIAKMQQASRREQLETYVDVARPCMRSMSKSLIELQSDDIQNITNTLFQSQEAEALVTYFSAQSYYRAHKYELHLLRGDLEYAETETDADLNTETDAVSEPGGGEPSQVALRDDIAEEIRVPMRPWDDATADPDVQAALHHLRAAHQECLDEIARSNQVTDEAQELLEKLKKFRERQMAHDADGVRVHIHHHHQMKRKEAFRQAPWRRRGGYGDPYHLKRSPLHRRRHRLWRTCTPRAVWMHRVGTMRVADAVQEAPPTRISKSLPVDSTTPRLDGQGQANRGFSGRGWGDDY</sequence>
<dbReference type="Proteomes" id="UP001480595">
    <property type="component" value="Unassembled WGS sequence"/>
</dbReference>
<dbReference type="RefSeq" id="XP_066709963.1">
    <property type="nucleotide sequence ID" value="XM_066865002.1"/>
</dbReference>
<keyword evidence="3" id="KW-1185">Reference proteome</keyword>
<reference evidence="2 3" key="1">
    <citation type="submission" date="2023-01" db="EMBL/GenBank/DDBJ databases">
        <title>Analysis of 21 Apiospora genomes using comparative genomics revels a genus with tremendous synthesis potential of carbohydrate active enzymes and secondary metabolites.</title>
        <authorList>
            <person name="Sorensen T."/>
        </authorList>
    </citation>
    <scope>NUCLEOTIDE SEQUENCE [LARGE SCALE GENOMIC DNA]</scope>
    <source>
        <strain evidence="2 3">CBS 135458</strain>
    </source>
</reference>
<feature type="region of interest" description="Disordered" evidence="1">
    <location>
        <begin position="1"/>
        <end position="51"/>
    </location>
</feature>
<evidence type="ECO:0000313" key="3">
    <source>
        <dbReference type="Proteomes" id="UP001480595"/>
    </source>
</evidence>
<feature type="compositionally biased region" description="Polar residues" evidence="1">
    <location>
        <begin position="448"/>
        <end position="463"/>
    </location>
</feature>
<organism evidence="2 3">
    <name type="scientific">Apiospora phragmitis</name>
    <dbReference type="NCBI Taxonomy" id="2905665"/>
    <lineage>
        <taxon>Eukaryota</taxon>
        <taxon>Fungi</taxon>
        <taxon>Dikarya</taxon>
        <taxon>Ascomycota</taxon>
        <taxon>Pezizomycotina</taxon>
        <taxon>Sordariomycetes</taxon>
        <taxon>Xylariomycetidae</taxon>
        <taxon>Amphisphaeriales</taxon>
        <taxon>Apiosporaceae</taxon>
        <taxon>Apiospora</taxon>
    </lineage>
</organism>
<feature type="region of interest" description="Disordered" evidence="1">
    <location>
        <begin position="437"/>
        <end position="474"/>
    </location>
</feature>
<accession>A0ABR1T940</accession>
<dbReference type="GeneID" id="92098065"/>